<dbReference type="STRING" id="39480.EUAN_09410"/>
<keyword evidence="2 7" id="KW-0808">Transferase</keyword>
<gene>
    <name evidence="7" type="primary">citA</name>
    <name evidence="7" type="ORF">EUAN_09410</name>
</gene>
<reference evidence="7 8" key="1">
    <citation type="submission" date="2016-09" db="EMBL/GenBank/DDBJ databases">
        <title>Genome sequence of Eubacterium angustum.</title>
        <authorList>
            <person name="Poehlein A."/>
            <person name="Daniel R."/>
        </authorList>
    </citation>
    <scope>NUCLEOTIDE SEQUENCE [LARGE SCALE GENOMIC DNA]</scope>
    <source>
        <strain evidence="7 8">DSM 1989</strain>
    </source>
</reference>
<comment type="caution">
    <text evidence="7">The sequence shown here is derived from an EMBL/GenBank/DDBJ whole genome shotgun (WGS) entry which is preliminary data.</text>
</comment>
<dbReference type="GO" id="GO:0000155">
    <property type="term" value="F:phosphorelay sensor kinase activity"/>
    <property type="evidence" value="ECO:0007669"/>
    <property type="project" value="InterPro"/>
</dbReference>
<feature type="transmembrane region" description="Helical" evidence="5">
    <location>
        <begin position="85"/>
        <end position="105"/>
    </location>
</feature>
<keyword evidence="5" id="KW-1133">Transmembrane helix</keyword>
<keyword evidence="5" id="KW-0812">Transmembrane</keyword>
<evidence type="ECO:0000256" key="4">
    <source>
        <dbReference type="SAM" id="Coils"/>
    </source>
</evidence>
<keyword evidence="5" id="KW-0472">Membrane</keyword>
<keyword evidence="1" id="KW-0597">Phosphoprotein</keyword>
<feature type="transmembrane region" description="Helical" evidence="5">
    <location>
        <begin position="148"/>
        <end position="166"/>
    </location>
</feature>
<dbReference type="InterPro" id="IPR036890">
    <property type="entry name" value="HATPase_C_sf"/>
</dbReference>
<dbReference type="Pfam" id="PF02518">
    <property type="entry name" value="HATPase_c"/>
    <property type="match status" value="1"/>
</dbReference>
<dbReference type="EC" id="2.7.13.3" evidence="7"/>
<proteinExistence type="predicted"/>
<evidence type="ECO:0000256" key="5">
    <source>
        <dbReference type="SAM" id="Phobius"/>
    </source>
</evidence>
<dbReference type="Gene3D" id="3.30.565.10">
    <property type="entry name" value="Histidine kinase-like ATPase, C-terminal domain"/>
    <property type="match status" value="1"/>
</dbReference>
<protein>
    <submittedName>
        <fullName evidence="7">Sensor histidine kinase CitA</fullName>
        <ecNumber evidence="7">2.7.13.3</ecNumber>
    </submittedName>
</protein>
<accession>A0A1S1V6Y9</accession>
<dbReference type="OrthoDB" id="1634477at2"/>
<organism evidence="7 8">
    <name type="scientific">Andreesenia angusta</name>
    <dbReference type="NCBI Taxonomy" id="39480"/>
    <lineage>
        <taxon>Bacteria</taxon>
        <taxon>Bacillati</taxon>
        <taxon>Bacillota</taxon>
        <taxon>Tissierellia</taxon>
        <taxon>Tissierellales</taxon>
        <taxon>Gottschalkiaceae</taxon>
        <taxon>Andreesenia</taxon>
    </lineage>
</organism>
<dbReference type="SUPFAM" id="SSF55890">
    <property type="entry name" value="Sporulation response regulatory protein Spo0B"/>
    <property type="match status" value="1"/>
</dbReference>
<dbReference type="InterPro" id="IPR003594">
    <property type="entry name" value="HATPase_dom"/>
</dbReference>
<evidence type="ECO:0000313" key="8">
    <source>
        <dbReference type="Proteomes" id="UP000180254"/>
    </source>
</evidence>
<evidence type="ECO:0000256" key="3">
    <source>
        <dbReference type="ARBA" id="ARBA00022777"/>
    </source>
</evidence>
<feature type="transmembrane region" description="Helical" evidence="5">
    <location>
        <begin position="55"/>
        <end position="73"/>
    </location>
</feature>
<dbReference type="InterPro" id="IPR016120">
    <property type="entry name" value="Sig_transdc_His_kin_SpoOB"/>
</dbReference>
<evidence type="ECO:0000256" key="1">
    <source>
        <dbReference type="ARBA" id="ARBA00022553"/>
    </source>
</evidence>
<dbReference type="SUPFAM" id="SSF55874">
    <property type="entry name" value="ATPase domain of HSP90 chaperone/DNA topoisomerase II/histidine kinase"/>
    <property type="match status" value="1"/>
</dbReference>
<feature type="transmembrane region" description="Helical" evidence="5">
    <location>
        <begin position="6"/>
        <end position="25"/>
    </location>
</feature>
<feature type="transmembrane region" description="Helical" evidence="5">
    <location>
        <begin position="178"/>
        <end position="196"/>
    </location>
</feature>
<evidence type="ECO:0000313" key="7">
    <source>
        <dbReference type="EMBL" id="OHW62378.1"/>
    </source>
</evidence>
<evidence type="ECO:0000259" key="6">
    <source>
        <dbReference type="Pfam" id="PF02518"/>
    </source>
</evidence>
<dbReference type="AlphaFoldDB" id="A0A1S1V6Y9"/>
<feature type="transmembrane region" description="Helical" evidence="5">
    <location>
        <begin position="32"/>
        <end position="49"/>
    </location>
</feature>
<keyword evidence="3 7" id="KW-0418">Kinase</keyword>
<sequence length="414" mass="47930">MGIAQIGILTVFDIVIMIILTKKLLNVERLDRLKVILITISLVIVSMMARYFLYSYSLILGIPAYVIAIYFLYKRSLRDTICSCFFSYIAMMVLEFLGISIVKYGVGTVGFDFKTGIISQSLGLVLATLLYLTIPLNIIIEHIKRKKIHSYILANTALVLMSFALYWNLNIQGFLKDIIILSTLSLGIVFLNFILLRREIRSELERQKLNEYDNYFSIINELIEDIRSKQHEFDNHIQAIRMIRFTNKNYESLTNEMDSYMGEIEESNDLGDLIKLNNKILAGFLYKNKKMAKTLGIEFEIIVEDYNFRTALKNYELIELTGNLVKNAFETGISDNHILFSLKENAIEVKNKHSYIDDSHIEKIFEVGYSTKAKSGRGYGMKNIVQILDRYSGEIEVYNEMLFDENYFVVKLLF</sequence>
<keyword evidence="8" id="KW-1185">Reference proteome</keyword>
<feature type="coiled-coil region" evidence="4">
    <location>
        <begin position="243"/>
        <end position="270"/>
    </location>
</feature>
<feature type="transmembrane region" description="Helical" evidence="5">
    <location>
        <begin position="117"/>
        <end position="136"/>
    </location>
</feature>
<feature type="domain" description="Histidine kinase/HSP90-like ATPase" evidence="6">
    <location>
        <begin position="317"/>
        <end position="400"/>
    </location>
</feature>
<dbReference type="RefSeq" id="WP_071062194.1">
    <property type="nucleotide sequence ID" value="NZ_MKIE01000003.1"/>
</dbReference>
<keyword evidence="4" id="KW-0175">Coiled coil</keyword>
<name>A0A1S1V6Y9_9FIRM</name>
<evidence type="ECO:0000256" key="2">
    <source>
        <dbReference type="ARBA" id="ARBA00022679"/>
    </source>
</evidence>
<dbReference type="EMBL" id="MKIE01000003">
    <property type="protein sequence ID" value="OHW62378.1"/>
    <property type="molecule type" value="Genomic_DNA"/>
</dbReference>
<dbReference type="Proteomes" id="UP000180254">
    <property type="component" value="Unassembled WGS sequence"/>
</dbReference>